<dbReference type="GO" id="GO:0016020">
    <property type="term" value="C:membrane"/>
    <property type="evidence" value="ECO:0007669"/>
    <property type="project" value="UniProtKB-SubCell"/>
</dbReference>
<evidence type="ECO:0000256" key="1">
    <source>
        <dbReference type="ARBA" id="ARBA00004370"/>
    </source>
</evidence>
<dbReference type="CDD" id="cd09912">
    <property type="entry name" value="DLP_2"/>
    <property type="match status" value="1"/>
</dbReference>
<dbReference type="AlphaFoldDB" id="A0A859FF06"/>
<organism evidence="8 9">
    <name type="scientific">Paenalkalicoccus suaedae</name>
    <dbReference type="NCBI Taxonomy" id="2592382"/>
    <lineage>
        <taxon>Bacteria</taxon>
        <taxon>Bacillati</taxon>
        <taxon>Bacillota</taxon>
        <taxon>Bacilli</taxon>
        <taxon>Bacillales</taxon>
        <taxon>Bacillaceae</taxon>
        <taxon>Paenalkalicoccus</taxon>
    </lineage>
</organism>
<dbReference type="PANTHER" id="PTHR10465:SF0">
    <property type="entry name" value="SARCALUMENIN"/>
    <property type="match status" value="1"/>
</dbReference>
<dbReference type="InterPro" id="IPR027094">
    <property type="entry name" value="Mitofusin_fam"/>
</dbReference>
<dbReference type="Proteomes" id="UP000318138">
    <property type="component" value="Chromosome"/>
</dbReference>
<proteinExistence type="predicted"/>
<gene>
    <name evidence="8" type="ORF">FLK61_31730</name>
</gene>
<dbReference type="PANTHER" id="PTHR10465">
    <property type="entry name" value="TRANSMEMBRANE GTPASE FZO1"/>
    <property type="match status" value="1"/>
</dbReference>
<accession>A0A859FF06</accession>
<feature type="coiled-coil region" evidence="6">
    <location>
        <begin position="266"/>
        <end position="324"/>
    </location>
</feature>
<evidence type="ECO:0000256" key="5">
    <source>
        <dbReference type="ARBA" id="ARBA00023136"/>
    </source>
</evidence>
<dbReference type="KEGG" id="psua:FLK61_31730"/>
<name>A0A859FF06_9BACI</name>
<dbReference type="GO" id="GO:0003924">
    <property type="term" value="F:GTPase activity"/>
    <property type="evidence" value="ECO:0007669"/>
    <property type="project" value="InterPro"/>
</dbReference>
<keyword evidence="4" id="KW-0342">GTP-binding</keyword>
<dbReference type="Gene3D" id="3.40.50.300">
    <property type="entry name" value="P-loop containing nucleotide triphosphate hydrolases"/>
    <property type="match status" value="2"/>
</dbReference>
<keyword evidence="9" id="KW-1185">Reference proteome</keyword>
<evidence type="ECO:0000256" key="3">
    <source>
        <dbReference type="ARBA" id="ARBA00022801"/>
    </source>
</evidence>
<protein>
    <submittedName>
        <fullName evidence="8">Dynamin family protein</fullName>
    </submittedName>
</protein>
<dbReference type="InterPro" id="IPR045063">
    <property type="entry name" value="Dynamin_N"/>
</dbReference>
<feature type="domain" description="Dynamin N-terminal" evidence="7">
    <location>
        <begin position="30"/>
        <end position="186"/>
    </location>
</feature>
<evidence type="ECO:0000256" key="4">
    <source>
        <dbReference type="ARBA" id="ARBA00023134"/>
    </source>
</evidence>
<keyword evidence="5" id="KW-0472">Membrane</keyword>
<keyword evidence="2" id="KW-0547">Nucleotide-binding</keyword>
<dbReference type="EMBL" id="CP041372">
    <property type="protein sequence ID" value="QKS71282.1"/>
    <property type="molecule type" value="Genomic_DNA"/>
</dbReference>
<reference evidence="9" key="1">
    <citation type="submission" date="2019-07" db="EMBL/GenBank/DDBJ databases">
        <title>Bacillus alkalisoli sp. nov. isolated from saline soil.</title>
        <authorList>
            <person name="Sun J.-Q."/>
            <person name="Xu L."/>
        </authorList>
    </citation>
    <scope>NUCLEOTIDE SEQUENCE [LARGE SCALE GENOMIC DNA]</scope>
    <source>
        <strain evidence="9">M4U3P1</strain>
    </source>
</reference>
<evidence type="ECO:0000256" key="2">
    <source>
        <dbReference type="ARBA" id="ARBA00022741"/>
    </source>
</evidence>
<dbReference type="InterPro" id="IPR027417">
    <property type="entry name" value="P-loop_NTPase"/>
</dbReference>
<feature type="domain" description="Dynamin N-terminal" evidence="7">
    <location>
        <begin position="610"/>
        <end position="831"/>
    </location>
</feature>
<sequence>MSTKTFTLTAEEQNRLRKLTRKKEITEFEIAFCGHFSAGKSTILNAFLGAEVLPTSPLPTSANIIRMKNGPVKLELTGENGQELQSFTGTIPWDQVKDWGRDGATIDSITIDIPLPFLGEHGVIVDTPGVDSTDKNHAKMTTEQLFTTDAIVYVMDYNHVQSETNLHFLRELSKASKPIFIVINQIDKHDDAELSIEEFQAQVEATLEAWRIHYVELFMTSMREAHHPLNQYDAFSSRLKGILANSEAFLDGSYKRLQKGFYETLRDRISKDAENAREDIREKAEERGFDRESLEELQTLYEKEEKTRNYVEVLEEEYEDATERLYKNVHVFPYQTTELVKQYMESTASSFKVGMLFSKKKTLEEREKRRELLKIDVQDNIKSQLLYHLEAFFRTWPRHSLTNEARFDEALQELNMTLEDDFLDKHVKSGQKNNDYIYLLTKQVNDAIIREMKRLASRVVDIYIAGVKEPKQAELERINAQLANLAELKELRQAMDDIATYEQQQLEEVKEFNPKGTFDELREMWRKGYTYDDVSDATIFDSLTVSQAPEEVKEEKVRRAEKTFDEAEAAEWVEQIHALIPDIQAKAILEREADLITKAVDRFESRSFTISLFGAFSAGKSSFANALLGDNMMPVSPHPTTATVTIVQAPTDEYAHGTAVVRFKSRTALSEEITSVANSIRTSLTIDSIPKWNANEAGNSIRQKATIDYLRVIQTSLREREELIDATKLTTIDSLSDYVANEYVACFIEDVTIYYDAPLTRKGIILIDTPGVNSIHGRHTNLAFKQMAQSDAIFYLTYYNHSFSKSDQYFLQQVNQVNEEFSTDKLFFVVNASDLAASKHELTSVMDHVQDQLKQNGFKKPRVHQVSSKEGLKKKQGLESEDVSFERFEETFYEETYEELNLLGISVIKERVEQTLRTVSSYIDAQHVSVEEKAAFKNKQTIASNKLVEVEEISLRHVARDAKRELEQLSLYLRKRMSVVLYDYYADAINVSVLSDNDRKGLQMQLTKAIEDWSALGEQFLKQELAAMSVRLDYAVQRIFREWAESYEESLKEILPSLLFEHPSYQLQANIEADIPPFIEDATAYKSYIKSKRAFFEEDESSKLKDQLVSDALEKAVSVVAEAERELSKHVDARLKEMDQHVRHAFKDALTYEQHRYETLTDGSDADLLALYGKLKEAIKETK</sequence>
<dbReference type="GO" id="GO:0005525">
    <property type="term" value="F:GTP binding"/>
    <property type="evidence" value="ECO:0007669"/>
    <property type="project" value="UniProtKB-KW"/>
</dbReference>
<dbReference type="RefSeq" id="WP_176009317.1">
    <property type="nucleotide sequence ID" value="NZ_CP041372.2"/>
</dbReference>
<evidence type="ECO:0000259" key="7">
    <source>
        <dbReference type="Pfam" id="PF00350"/>
    </source>
</evidence>
<evidence type="ECO:0000313" key="8">
    <source>
        <dbReference type="EMBL" id="QKS71282.1"/>
    </source>
</evidence>
<evidence type="ECO:0000313" key="9">
    <source>
        <dbReference type="Proteomes" id="UP000318138"/>
    </source>
</evidence>
<dbReference type="SUPFAM" id="SSF52540">
    <property type="entry name" value="P-loop containing nucleoside triphosphate hydrolases"/>
    <property type="match status" value="2"/>
</dbReference>
<comment type="subcellular location">
    <subcellularLocation>
        <location evidence="1">Membrane</location>
    </subcellularLocation>
</comment>
<keyword evidence="6" id="KW-0175">Coiled coil</keyword>
<dbReference type="Pfam" id="PF00350">
    <property type="entry name" value="Dynamin_N"/>
    <property type="match status" value="2"/>
</dbReference>
<keyword evidence="3" id="KW-0378">Hydrolase</keyword>
<evidence type="ECO:0000256" key="6">
    <source>
        <dbReference type="SAM" id="Coils"/>
    </source>
</evidence>